<evidence type="ECO:0000259" key="2">
    <source>
        <dbReference type="PROSITE" id="PS51704"/>
    </source>
</evidence>
<dbReference type="InterPro" id="IPR018476">
    <property type="entry name" value="GlyceroP-diester-Pdiesterase_M"/>
</dbReference>
<feature type="transmembrane region" description="Helical" evidence="1">
    <location>
        <begin position="256"/>
        <end position="280"/>
    </location>
</feature>
<dbReference type="Pfam" id="PF03009">
    <property type="entry name" value="GDPD"/>
    <property type="match status" value="1"/>
</dbReference>
<evidence type="ECO:0000313" key="3">
    <source>
        <dbReference type="EMBL" id="MEN1761093.1"/>
    </source>
</evidence>
<keyword evidence="4" id="KW-1185">Reference proteome</keyword>
<dbReference type="InterPro" id="IPR030395">
    <property type="entry name" value="GP_PDE_dom"/>
</dbReference>
<dbReference type="InterPro" id="IPR017946">
    <property type="entry name" value="PLC-like_Pdiesterase_TIM-brl"/>
</dbReference>
<dbReference type="PROSITE" id="PS51704">
    <property type="entry name" value="GP_PDE"/>
    <property type="match status" value="1"/>
</dbReference>
<dbReference type="EMBL" id="JBCITM010000011">
    <property type="protein sequence ID" value="MEN1761093.1"/>
    <property type="molecule type" value="Genomic_DNA"/>
</dbReference>
<sequence>MIRLILNSLLDFRRSWRQYMAFALLYMLLTSYVLVPVLAFLLNRILILTGSGVVLNGEVFRILLNTRGLLGFLGLAALAVMLIFLELGTLIVIAQKRFFQQRVMISEAMATAIYSVPRIIGFGMVYLILLLLVIIPLIELPVEPLISSRVNVPPLLMEKILATFVTRLLYWVMVVGLVYTLIRWIFALHLIILEGKTTRQAIRTSIQLTHRTKLSTLLMMMALNVILFGLVLGALTAASLVPEKLRIATSYLFSQYWATLSGFLALMLSLMMMPVNMIFLTRLYYKTSERAGVPAKDLLKIRQFSSLEKIERLLQRLFRRRRHLLAAILAVNLLVSFYAGYTLNKDLLYVGRNVAVAAHRADSQNTPENSLSAIVSAIEMGADVIEFDIQMTRDGVIVLHHDATLSRMAGVNDRVAELTHEEIQKLEIGSAFSPSFEGERIPTLEEALALIDHQAEALIDVKTYGSGEVLARELVNVIERTGMVEHSYVQSFDSDFLQEVRRLKPELRLGQIMYYALGDLDQLDVDFYTIQKGMLSRRLVREARRAGRGVWVWTVNEEADIREVLQYDIDGMITNEVTMVREIIGVKPRGASEEMTAADETER</sequence>
<dbReference type="Gene3D" id="3.20.20.190">
    <property type="entry name" value="Phosphatidylinositol (PI) phosphodiesterase"/>
    <property type="match status" value="1"/>
</dbReference>
<feature type="transmembrane region" description="Helical" evidence="1">
    <location>
        <begin position="21"/>
        <end position="49"/>
    </location>
</feature>
<feature type="transmembrane region" description="Helical" evidence="1">
    <location>
        <begin position="214"/>
        <end position="236"/>
    </location>
</feature>
<dbReference type="Pfam" id="PF10110">
    <property type="entry name" value="GPDPase_memb"/>
    <property type="match status" value="1"/>
</dbReference>
<evidence type="ECO:0000313" key="4">
    <source>
        <dbReference type="Proteomes" id="UP001407405"/>
    </source>
</evidence>
<reference evidence="3 4" key="1">
    <citation type="submission" date="2024-04" db="EMBL/GenBank/DDBJ databases">
        <title>Genome sequencing and metabolic network reconstruction of aminoacids and betaine degradation by Anoxynatronum sibiricum.</title>
        <authorList>
            <person name="Detkova E.N."/>
            <person name="Boltjanskaja Y.V."/>
            <person name="Mardanov A.V."/>
            <person name="Kevbrin V."/>
        </authorList>
    </citation>
    <scope>NUCLEOTIDE SEQUENCE [LARGE SCALE GENOMIC DNA]</scope>
    <source>
        <strain evidence="3 4">Z-7981</strain>
    </source>
</reference>
<keyword evidence="1" id="KW-1133">Transmembrane helix</keyword>
<dbReference type="Proteomes" id="UP001407405">
    <property type="component" value="Unassembled WGS sequence"/>
</dbReference>
<protein>
    <submittedName>
        <fullName evidence="3">Glycerophosphodiester phosphodiesterase family protein</fullName>
    </submittedName>
</protein>
<comment type="caution">
    <text evidence="3">The sequence shown here is derived from an EMBL/GenBank/DDBJ whole genome shotgun (WGS) entry which is preliminary data.</text>
</comment>
<feature type="transmembrane region" description="Helical" evidence="1">
    <location>
        <begin position="324"/>
        <end position="343"/>
    </location>
</feature>
<keyword evidence="1" id="KW-0812">Transmembrane</keyword>
<gene>
    <name evidence="3" type="ORF">AAIG11_11440</name>
</gene>
<evidence type="ECO:0000256" key="1">
    <source>
        <dbReference type="SAM" id="Phobius"/>
    </source>
</evidence>
<keyword evidence="1" id="KW-0472">Membrane</keyword>
<proteinExistence type="predicted"/>
<organism evidence="3 4">
    <name type="scientific">Anoxynatronum sibiricum</name>
    <dbReference type="NCBI Taxonomy" id="210623"/>
    <lineage>
        <taxon>Bacteria</taxon>
        <taxon>Bacillati</taxon>
        <taxon>Bacillota</taxon>
        <taxon>Clostridia</taxon>
        <taxon>Eubacteriales</taxon>
        <taxon>Clostridiaceae</taxon>
        <taxon>Anoxynatronum</taxon>
    </lineage>
</organism>
<dbReference type="PANTHER" id="PTHR46211:SF8">
    <property type="entry name" value="PHOSPHODIESTERASE"/>
    <property type="match status" value="1"/>
</dbReference>
<name>A0ABU9VVR8_9CLOT</name>
<dbReference type="PANTHER" id="PTHR46211">
    <property type="entry name" value="GLYCEROPHOSPHORYL DIESTER PHOSPHODIESTERASE"/>
    <property type="match status" value="1"/>
</dbReference>
<feature type="transmembrane region" description="Helical" evidence="1">
    <location>
        <begin position="115"/>
        <end position="138"/>
    </location>
</feature>
<feature type="transmembrane region" description="Helical" evidence="1">
    <location>
        <begin position="69"/>
        <end position="94"/>
    </location>
</feature>
<dbReference type="RefSeq" id="WP_343186407.1">
    <property type="nucleotide sequence ID" value="NZ_JBCITM010000011.1"/>
</dbReference>
<feature type="domain" description="GP-PDE" evidence="2">
    <location>
        <begin position="354"/>
        <end position="584"/>
    </location>
</feature>
<dbReference type="SUPFAM" id="SSF51695">
    <property type="entry name" value="PLC-like phosphodiesterases"/>
    <property type="match status" value="1"/>
</dbReference>
<feature type="transmembrane region" description="Helical" evidence="1">
    <location>
        <begin position="168"/>
        <end position="193"/>
    </location>
</feature>
<accession>A0ABU9VVR8</accession>